<reference evidence="3" key="1">
    <citation type="submission" date="2017-07" db="EMBL/GenBank/DDBJ databases">
        <title>Taro Niue Genome Assembly and Annotation.</title>
        <authorList>
            <person name="Atibalentja N."/>
            <person name="Keating K."/>
            <person name="Fields C.J."/>
        </authorList>
    </citation>
    <scope>NUCLEOTIDE SEQUENCE</scope>
    <source>
        <strain evidence="3">Niue_2</strain>
        <tissue evidence="3">Leaf</tissue>
    </source>
</reference>
<keyword evidence="4" id="KW-1185">Reference proteome</keyword>
<dbReference type="InterPro" id="IPR008972">
    <property type="entry name" value="Cupredoxin"/>
</dbReference>
<dbReference type="PANTHER" id="PTHR34662:SF3">
    <property type="entry name" value="OS04G0422700 PROTEIN"/>
    <property type="match status" value="1"/>
</dbReference>
<gene>
    <name evidence="3" type="ORF">Taro_017715</name>
</gene>
<dbReference type="PANTHER" id="PTHR34662">
    <property type="entry name" value="OS04G0422700 PROTEIN"/>
    <property type="match status" value="1"/>
</dbReference>
<protein>
    <submittedName>
        <fullName evidence="3">Uncharacterized protein</fullName>
    </submittedName>
</protein>
<dbReference type="Proteomes" id="UP000652761">
    <property type="component" value="Unassembled WGS sequence"/>
</dbReference>
<dbReference type="EMBL" id="NMUH01000814">
    <property type="protein sequence ID" value="MQL85194.1"/>
    <property type="molecule type" value="Genomic_DNA"/>
</dbReference>
<accession>A0A843UU25</accession>
<comment type="caution">
    <text evidence="3">The sequence shown here is derived from an EMBL/GenBank/DDBJ whole genome shotgun (WGS) entry which is preliminary data.</text>
</comment>
<feature type="signal peptide" evidence="2">
    <location>
        <begin position="1"/>
        <end position="25"/>
    </location>
</feature>
<keyword evidence="2" id="KW-0732">Signal</keyword>
<dbReference type="AlphaFoldDB" id="A0A843UU25"/>
<feature type="compositionally biased region" description="Low complexity" evidence="1">
    <location>
        <begin position="183"/>
        <end position="194"/>
    </location>
</feature>
<evidence type="ECO:0000313" key="4">
    <source>
        <dbReference type="Proteomes" id="UP000652761"/>
    </source>
</evidence>
<proteinExistence type="predicted"/>
<evidence type="ECO:0000313" key="3">
    <source>
        <dbReference type="EMBL" id="MQL85194.1"/>
    </source>
</evidence>
<feature type="region of interest" description="Disordered" evidence="1">
    <location>
        <begin position="125"/>
        <end position="235"/>
    </location>
</feature>
<evidence type="ECO:0000256" key="1">
    <source>
        <dbReference type="SAM" id="MobiDB-lite"/>
    </source>
</evidence>
<organism evidence="3 4">
    <name type="scientific">Colocasia esculenta</name>
    <name type="common">Wild taro</name>
    <name type="synonym">Arum esculentum</name>
    <dbReference type="NCBI Taxonomy" id="4460"/>
    <lineage>
        <taxon>Eukaryota</taxon>
        <taxon>Viridiplantae</taxon>
        <taxon>Streptophyta</taxon>
        <taxon>Embryophyta</taxon>
        <taxon>Tracheophyta</taxon>
        <taxon>Spermatophyta</taxon>
        <taxon>Magnoliopsida</taxon>
        <taxon>Liliopsida</taxon>
        <taxon>Araceae</taxon>
        <taxon>Aroideae</taxon>
        <taxon>Colocasieae</taxon>
        <taxon>Colocasia</taxon>
    </lineage>
</organism>
<dbReference type="Gene3D" id="2.60.40.420">
    <property type="entry name" value="Cupredoxins - blue copper proteins"/>
    <property type="match status" value="1"/>
</dbReference>
<name>A0A843UU25_COLES</name>
<sequence>MARPRLLPSAFALLLLSISYRPALPHTLVLDGAAQPELPTLRVGDSIIFKQVDGYDLYMFRSKRASDLCLLARASQLLLRSSRGNPSSHFTWHPSSPGQYYFSYKNSSLAICEASMRVQVTVVPASAHSPTPSGPSPLPAPPPTPGNDAGDFFPSLPHARSAATSPKPSPGGSHALPGDGRVPSSAAAPSAPFAGSGGGGLPFISSNPALPLPTGEADSATTSRPLPVTGGGGHPGGGTGLGIQMAAWVSLAVGFALWGI</sequence>
<dbReference type="OrthoDB" id="10259572at2759"/>
<feature type="chain" id="PRO_5032299597" evidence="2">
    <location>
        <begin position="26"/>
        <end position="260"/>
    </location>
</feature>
<feature type="compositionally biased region" description="Pro residues" evidence="1">
    <location>
        <begin position="132"/>
        <end position="145"/>
    </location>
</feature>
<evidence type="ECO:0000256" key="2">
    <source>
        <dbReference type="SAM" id="SignalP"/>
    </source>
</evidence>